<keyword evidence="12" id="KW-1185">Reference proteome</keyword>
<dbReference type="InterPro" id="IPR027417">
    <property type="entry name" value="P-loop_NTPase"/>
</dbReference>
<dbReference type="PROSITE" id="PS50893">
    <property type="entry name" value="ABC_TRANSPORTER_2"/>
    <property type="match status" value="1"/>
</dbReference>
<evidence type="ECO:0000256" key="1">
    <source>
        <dbReference type="ARBA" id="ARBA00004202"/>
    </source>
</evidence>
<keyword evidence="3" id="KW-1003">Cell membrane</keyword>
<dbReference type="EMBL" id="JAUFQU010000001">
    <property type="protein sequence ID" value="MDN3706749.1"/>
    <property type="molecule type" value="Genomic_DNA"/>
</dbReference>
<evidence type="ECO:0000256" key="8">
    <source>
        <dbReference type="ARBA" id="ARBA00023065"/>
    </source>
</evidence>
<name>A0ABT8CUH6_9FLAO</name>
<sequence>MGVIQTKNLNIGYDHKKGTQVIAEDISVVLESGKLISLLGSNGIGKSTFLKTISGILAPLSGSVFIDDQPIESYSSSILSQKLSLVLTEKLPESSLTVYELIALGRQPYTNWLDQLAPQDISQIENAMVLTDIMHLKNKKYYELSDGQFQKVLIARAIAQDTPIIILDEPSTHLDLYHKVKLFKLLKNLAENTHKCIVFSTHDLDLALQLSNQIILMKRDGLYFDTPDQLIKQGVFDHFFDDETIIFDRNNKQFRIR</sequence>
<comment type="subcellular location">
    <subcellularLocation>
        <location evidence="1">Cell membrane</location>
        <topology evidence="1">Peripheral membrane protein</topology>
    </subcellularLocation>
</comment>
<evidence type="ECO:0000256" key="5">
    <source>
        <dbReference type="ARBA" id="ARBA00022741"/>
    </source>
</evidence>
<evidence type="ECO:0000256" key="6">
    <source>
        <dbReference type="ARBA" id="ARBA00022840"/>
    </source>
</evidence>
<comment type="caution">
    <text evidence="11">The sequence shown here is derived from an EMBL/GenBank/DDBJ whole genome shotgun (WGS) entry which is preliminary data.</text>
</comment>
<dbReference type="SUPFAM" id="SSF52540">
    <property type="entry name" value="P-loop containing nucleoside triphosphate hydrolases"/>
    <property type="match status" value="1"/>
</dbReference>
<feature type="domain" description="ABC transporter" evidence="10">
    <location>
        <begin position="4"/>
        <end position="244"/>
    </location>
</feature>
<evidence type="ECO:0000313" key="12">
    <source>
        <dbReference type="Proteomes" id="UP001242368"/>
    </source>
</evidence>
<dbReference type="CDD" id="cd03214">
    <property type="entry name" value="ABC_Iron-Siderophores_B12_Hemin"/>
    <property type="match status" value="1"/>
</dbReference>
<dbReference type="PANTHER" id="PTHR42771:SF2">
    <property type="entry name" value="IRON(3+)-HYDROXAMATE IMPORT ATP-BINDING PROTEIN FHUC"/>
    <property type="match status" value="1"/>
</dbReference>
<evidence type="ECO:0000256" key="4">
    <source>
        <dbReference type="ARBA" id="ARBA00022496"/>
    </source>
</evidence>
<evidence type="ECO:0000256" key="3">
    <source>
        <dbReference type="ARBA" id="ARBA00022475"/>
    </source>
</evidence>
<evidence type="ECO:0000259" key="10">
    <source>
        <dbReference type="PROSITE" id="PS50893"/>
    </source>
</evidence>
<keyword evidence="5" id="KW-0547">Nucleotide-binding</keyword>
<keyword evidence="9" id="KW-0472">Membrane</keyword>
<keyword evidence="8" id="KW-0406">Ion transport</keyword>
<dbReference type="InterPro" id="IPR051535">
    <property type="entry name" value="Siderophore_ABC-ATPase"/>
</dbReference>
<dbReference type="PANTHER" id="PTHR42771">
    <property type="entry name" value="IRON(3+)-HYDROXAMATE IMPORT ATP-BINDING PROTEIN FHUC"/>
    <property type="match status" value="1"/>
</dbReference>
<reference evidence="12" key="1">
    <citation type="journal article" date="2019" name="Int. J. Syst. Evol. Microbiol.">
        <title>The Global Catalogue of Microorganisms (GCM) 10K type strain sequencing project: providing services to taxonomists for standard genome sequencing and annotation.</title>
        <authorList>
            <consortium name="The Broad Institute Genomics Platform"/>
            <consortium name="The Broad Institute Genome Sequencing Center for Infectious Disease"/>
            <person name="Wu L."/>
            <person name="Ma J."/>
        </authorList>
    </citation>
    <scope>NUCLEOTIDE SEQUENCE [LARGE SCALE GENOMIC DNA]</scope>
    <source>
        <strain evidence="12">CECT 7184</strain>
    </source>
</reference>
<keyword evidence="6 11" id="KW-0067">ATP-binding</keyword>
<keyword evidence="4" id="KW-0410">Iron transport</keyword>
<gene>
    <name evidence="11" type="ORF">QW060_06340</name>
</gene>
<dbReference type="GO" id="GO:0005524">
    <property type="term" value="F:ATP binding"/>
    <property type="evidence" value="ECO:0007669"/>
    <property type="project" value="UniProtKB-KW"/>
</dbReference>
<dbReference type="Proteomes" id="UP001242368">
    <property type="component" value="Unassembled WGS sequence"/>
</dbReference>
<dbReference type="InterPro" id="IPR003439">
    <property type="entry name" value="ABC_transporter-like_ATP-bd"/>
</dbReference>
<dbReference type="InterPro" id="IPR003593">
    <property type="entry name" value="AAA+_ATPase"/>
</dbReference>
<dbReference type="Gene3D" id="3.40.50.300">
    <property type="entry name" value="P-loop containing nucleotide triphosphate hydrolases"/>
    <property type="match status" value="1"/>
</dbReference>
<evidence type="ECO:0000256" key="7">
    <source>
        <dbReference type="ARBA" id="ARBA00023004"/>
    </source>
</evidence>
<dbReference type="RefSeq" id="WP_290362803.1">
    <property type="nucleotide sequence ID" value="NZ_JAUFQU010000001.1"/>
</dbReference>
<protein>
    <submittedName>
        <fullName evidence="11">ABC transporter ATP-binding protein</fullName>
    </submittedName>
</protein>
<evidence type="ECO:0000256" key="9">
    <source>
        <dbReference type="ARBA" id="ARBA00023136"/>
    </source>
</evidence>
<evidence type="ECO:0000256" key="2">
    <source>
        <dbReference type="ARBA" id="ARBA00022448"/>
    </source>
</evidence>
<dbReference type="Pfam" id="PF00005">
    <property type="entry name" value="ABC_tran"/>
    <property type="match status" value="1"/>
</dbReference>
<evidence type="ECO:0000313" key="11">
    <source>
        <dbReference type="EMBL" id="MDN3706749.1"/>
    </source>
</evidence>
<organism evidence="11 12">
    <name type="scientific">Paenimyroides ceti</name>
    <dbReference type="NCBI Taxonomy" id="395087"/>
    <lineage>
        <taxon>Bacteria</taxon>
        <taxon>Pseudomonadati</taxon>
        <taxon>Bacteroidota</taxon>
        <taxon>Flavobacteriia</taxon>
        <taxon>Flavobacteriales</taxon>
        <taxon>Flavobacteriaceae</taxon>
        <taxon>Paenimyroides</taxon>
    </lineage>
</organism>
<proteinExistence type="predicted"/>
<keyword evidence="7" id="KW-0408">Iron</keyword>
<accession>A0ABT8CUH6</accession>
<keyword evidence="2" id="KW-0813">Transport</keyword>
<dbReference type="SMART" id="SM00382">
    <property type="entry name" value="AAA"/>
    <property type="match status" value="1"/>
</dbReference>